<dbReference type="AlphaFoldDB" id="A0A8J5WL84"/>
<proteinExistence type="predicted"/>
<protein>
    <submittedName>
        <fullName evidence="2">Uncharacterized protein</fullName>
    </submittedName>
</protein>
<evidence type="ECO:0000256" key="1">
    <source>
        <dbReference type="SAM" id="MobiDB-lite"/>
    </source>
</evidence>
<evidence type="ECO:0000313" key="3">
    <source>
        <dbReference type="Proteomes" id="UP000729402"/>
    </source>
</evidence>
<dbReference type="EMBL" id="JAAALK010000081">
    <property type="protein sequence ID" value="KAG8090444.1"/>
    <property type="molecule type" value="Genomic_DNA"/>
</dbReference>
<comment type="caution">
    <text evidence="2">The sequence shown here is derived from an EMBL/GenBank/DDBJ whole genome shotgun (WGS) entry which is preliminary data.</text>
</comment>
<feature type="region of interest" description="Disordered" evidence="1">
    <location>
        <begin position="1"/>
        <end position="45"/>
    </location>
</feature>
<accession>A0A8J5WL84</accession>
<evidence type="ECO:0000313" key="2">
    <source>
        <dbReference type="EMBL" id="KAG8090444.1"/>
    </source>
</evidence>
<reference evidence="2" key="1">
    <citation type="journal article" date="2021" name="bioRxiv">
        <title>Whole Genome Assembly and Annotation of Northern Wild Rice, Zizania palustris L., Supports a Whole Genome Duplication in the Zizania Genus.</title>
        <authorList>
            <person name="Haas M."/>
            <person name="Kono T."/>
            <person name="Macchietto M."/>
            <person name="Millas R."/>
            <person name="McGilp L."/>
            <person name="Shao M."/>
            <person name="Duquette J."/>
            <person name="Hirsch C.N."/>
            <person name="Kimball J."/>
        </authorList>
    </citation>
    <scope>NUCLEOTIDE SEQUENCE</scope>
    <source>
        <tissue evidence="2">Fresh leaf tissue</tissue>
    </source>
</reference>
<reference evidence="2" key="2">
    <citation type="submission" date="2021-02" db="EMBL/GenBank/DDBJ databases">
        <authorList>
            <person name="Kimball J.A."/>
            <person name="Haas M.W."/>
            <person name="Macchietto M."/>
            <person name="Kono T."/>
            <person name="Duquette J."/>
            <person name="Shao M."/>
        </authorList>
    </citation>
    <scope>NUCLEOTIDE SEQUENCE</scope>
    <source>
        <tissue evidence="2">Fresh leaf tissue</tissue>
    </source>
</reference>
<sequence length="103" mass="11728">MGRRPGAARYSSKRSAERSRRFRNLVFSRGTTRRRAPAAGRQSAKRCQDNAGVAEVFEEMPPQLIDILFLQMRCPSNPEFPIRTSSWIQPSSSNVAAWVYILQ</sequence>
<name>A0A8J5WL84_ZIZPA</name>
<dbReference type="Proteomes" id="UP000729402">
    <property type="component" value="Unassembled WGS sequence"/>
</dbReference>
<organism evidence="2 3">
    <name type="scientific">Zizania palustris</name>
    <name type="common">Northern wild rice</name>
    <dbReference type="NCBI Taxonomy" id="103762"/>
    <lineage>
        <taxon>Eukaryota</taxon>
        <taxon>Viridiplantae</taxon>
        <taxon>Streptophyta</taxon>
        <taxon>Embryophyta</taxon>
        <taxon>Tracheophyta</taxon>
        <taxon>Spermatophyta</taxon>
        <taxon>Magnoliopsida</taxon>
        <taxon>Liliopsida</taxon>
        <taxon>Poales</taxon>
        <taxon>Poaceae</taxon>
        <taxon>BOP clade</taxon>
        <taxon>Oryzoideae</taxon>
        <taxon>Oryzeae</taxon>
        <taxon>Zizaniinae</taxon>
        <taxon>Zizania</taxon>
    </lineage>
</organism>
<gene>
    <name evidence="2" type="ORF">GUJ93_ZPchr0011g27404</name>
</gene>
<keyword evidence="3" id="KW-1185">Reference proteome</keyword>